<evidence type="ECO:0000313" key="1">
    <source>
        <dbReference type="EMBL" id="AOO65032.1"/>
    </source>
</evidence>
<sequence length="91" mass="10673">MNKVGCLVCGYQEITVLDEFNETTFEICGCCGCEAGYSYDQRTSQEDLEKLRDYWSIDNNFKFWRGEAPKNWNPIRQMKDSGIDVSKYENF</sequence>
<reference evidence="2" key="1">
    <citation type="submission" date="2016-08" db="EMBL/GenBank/DDBJ databases">
        <title>Complete genome sequence of the organohalide-respiring Epsilonproteobacterium Sulfurospirillum halorespirans.</title>
        <authorList>
            <person name="Goris T."/>
            <person name="Zimmermann J."/>
            <person name="Schenz B."/>
            <person name="Lemos M."/>
            <person name="Hackermueller J."/>
            <person name="Diekert G."/>
        </authorList>
    </citation>
    <scope>NUCLEOTIDE SEQUENCE [LARGE SCALE GENOMIC DNA]</scope>
    <source>
        <strain>DSM 13726</strain>
        <strain evidence="2">PCE-M2</strain>
    </source>
</reference>
<dbReference type="AlphaFoldDB" id="A0A1D7TJ23"/>
<accession>A0A1D7TJ23</accession>
<evidence type="ECO:0008006" key="3">
    <source>
        <dbReference type="Google" id="ProtNLM"/>
    </source>
</evidence>
<name>A0A1D7TJ23_9BACT</name>
<evidence type="ECO:0000313" key="2">
    <source>
        <dbReference type="Proteomes" id="UP000094609"/>
    </source>
</evidence>
<dbReference type="EMBL" id="CP017111">
    <property type="protein sequence ID" value="AOO65032.1"/>
    <property type="molecule type" value="Genomic_DNA"/>
</dbReference>
<organism evidence="1 2">
    <name type="scientific">Sulfurospirillum halorespirans DSM 13726</name>
    <dbReference type="NCBI Taxonomy" id="1193502"/>
    <lineage>
        <taxon>Bacteria</taxon>
        <taxon>Pseudomonadati</taxon>
        <taxon>Campylobacterota</taxon>
        <taxon>Epsilonproteobacteria</taxon>
        <taxon>Campylobacterales</taxon>
        <taxon>Sulfurospirillaceae</taxon>
        <taxon>Sulfurospirillum</taxon>
    </lineage>
</organism>
<dbReference type="STRING" id="1193502.SHALO_1254"/>
<keyword evidence="2" id="KW-1185">Reference proteome</keyword>
<dbReference type="RefSeq" id="WP_069477849.1">
    <property type="nucleotide sequence ID" value="NZ_CP017111.1"/>
</dbReference>
<protein>
    <recommendedName>
        <fullName evidence="3">Cysteine-rich CPCC domain-containing protein</fullName>
    </recommendedName>
</protein>
<dbReference type="KEGG" id="shal:SHALO_1254"/>
<proteinExistence type="predicted"/>
<gene>
    <name evidence="1" type="ORF">SHALO_1254</name>
</gene>
<dbReference type="Proteomes" id="UP000094609">
    <property type="component" value="Chromosome"/>
</dbReference>